<reference evidence="14 15" key="1">
    <citation type="journal article" date="2014" name="Genome Announc.">
        <title>Mycovirus-like DNA virus sequences from cattle serum and human brain and serum samples from multiple sclerosis patients.</title>
        <authorList>
            <person name="Lamberto I."/>
            <person name="Gunst K."/>
            <person name="Mueller H."/>
            <person name="zur Hausen H."/>
            <person name="de Villiers E.M."/>
        </authorList>
    </citation>
    <scope>NUCLEOTIDE SEQUENCE [LARGE SCALE GENOMIC DNA]</scope>
    <source>
        <strain evidence="14">HCBI8.215</strain>
    </source>
</reference>
<dbReference type="GO" id="GO:0016779">
    <property type="term" value="F:nucleotidyltransferase activity"/>
    <property type="evidence" value="ECO:0007669"/>
    <property type="project" value="UniProtKB-KW"/>
</dbReference>
<keyword evidence="3" id="KW-0808">Transferase</keyword>
<feature type="domain" description="CRESS-DNA virus Rep endonuclease" evidence="13">
    <location>
        <begin position="5"/>
        <end position="104"/>
    </location>
</feature>
<evidence type="ECO:0000256" key="8">
    <source>
        <dbReference type="ARBA" id="ARBA00022741"/>
    </source>
</evidence>
<evidence type="ECO:0000256" key="5">
    <source>
        <dbReference type="ARBA" id="ARBA00022705"/>
    </source>
</evidence>
<evidence type="ECO:0000256" key="2">
    <source>
        <dbReference type="ARBA" id="ARBA00022562"/>
    </source>
</evidence>
<dbReference type="OrthoDB" id="9195at10239"/>
<dbReference type="KEGG" id="vg:20041354"/>
<evidence type="ECO:0000256" key="6">
    <source>
        <dbReference type="ARBA" id="ARBA00022722"/>
    </source>
</evidence>
<keyword evidence="15" id="KW-1185">Reference proteome</keyword>
<organism evidence="14 15">
    <name type="scientific">Bovine associated gemykibivirus 1</name>
    <dbReference type="NCBI Taxonomy" id="2004486"/>
    <lineage>
        <taxon>Viruses</taxon>
        <taxon>Monodnaviria</taxon>
        <taxon>Shotokuvirae</taxon>
        <taxon>Cressdnaviricota</taxon>
        <taxon>Repensiviricetes</taxon>
        <taxon>Geplafuvirales</taxon>
        <taxon>Genomoviridae</taxon>
        <taxon>Gemykibivirus</taxon>
        <taxon>Gemykibivirus bovas1</taxon>
    </lineage>
</organism>
<dbReference type="GO" id="GO:0004519">
    <property type="term" value="F:endonuclease activity"/>
    <property type="evidence" value="ECO:0007669"/>
    <property type="project" value="UniProtKB-KW"/>
</dbReference>
<keyword evidence="6" id="KW-0540">Nuclease</keyword>
<evidence type="ECO:0000256" key="10">
    <source>
        <dbReference type="ARBA" id="ARBA00022801"/>
    </source>
</evidence>
<keyword evidence="8" id="KW-0547">Nucleotide-binding</keyword>
<keyword evidence="9" id="KW-0255">Endonuclease</keyword>
<keyword evidence="12" id="KW-0238">DNA-binding</keyword>
<dbReference type="GO" id="GO:0003677">
    <property type="term" value="F:DNA binding"/>
    <property type="evidence" value="ECO:0007669"/>
    <property type="project" value="UniProtKB-KW"/>
</dbReference>
<proteinExistence type="predicted"/>
<evidence type="ECO:0000313" key="15">
    <source>
        <dbReference type="Proteomes" id="UP000201501"/>
    </source>
</evidence>
<keyword evidence="7" id="KW-0479">Metal-binding</keyword>
<dbReference type="RefSeq" id="YP_009051832.1">
    <property type="nucleotide sequence ID" value="NC_024689.1"/>
</dbReference>
<evidence type="ECO:0000256" key="12">
    <source>
        <dbReference type="ARBA" id="ARBA00023125"/>
    </source>
</evidence>
<dbReference type="PROSITE" id="PS52020">
    <property type="entry name" value="CRESS_DNA_REP"/>
    <property type="match status" value="1"/>
</dbReference>
<keyword evidence="10" id="KW-0378">Hydrolase</keyword>
<dbReference type="InterPro" id="IPR049912">
    <property type="entry name" value="CRESS_DNA_REP"/>
</dbReference>
<evidence type="ECO:0000313" key="14">
    <source>
        <dbReference type="EMBL" id="CDS63384.1"/>
    </source>
</evidence>
<dbReference type="GO" id="GO:0000166">
    <property type="term" value="F:nucleotide binding"/>
    <property type="evidence" value="ECO:0007669"/>
    <property type="project" value="UniProtKB-KW"/>
</dbReference>
<evidence type="ECO:0000256" key="11">
    <source>
        <dbReference type="ARBA" id="ARBA00023124"/>
    </source>
</evidence>
<name>A0A077XLY1_9VIRU</name>
<keyword evidence="11" id="KW-0190">Covalent protein-DNA linkage</keyword>
<comment type="subcellular location">
    <subcellularLocation>
        <location evidence="1">Host nucleus</location>
    </subcellularLocation>
</comment>
<evidence type="ECO:0000256" key="4">
    <source>
        <dbReference type="ARBA" id="ARBA00022695"/>
    </source>
</evidence>
<sequence>MSTFRFYARYALLTYAQCGGLDPFTIVSHIGDLGGECIIGREAHSDGGTHLHAFVDFGRRFQSRRAAVFDVGGFHPNISITKRDPQVHYDYAIKDGDVVAGGLERPAADASAGVENKHHQIVLAPTRAEFFEAVRDLDPRLLLTSFPSLEKYADWHYRVDPDPYRHDPEYEFDTSQFPELNQWAEDYIGWDATVRG</sequence>
<accession>A0A077XLY1</accession>
<evidence type="ECO:0000256" key="1">
    <source>
        <dbReference type="ARBA" id="ARBA00004147"/>
    </source>
</evidence>
<dbReference type="Gene3D" id="3.40.1310.20">
    <property type="match status" value="1"/>
</dbReference>
<dbReference type="Pfam" id="PF00799">
    <property type="entry name" value="Gemini_AL1"/>
    <property type="match status" value="1"/>
</dbReference>
<keyword evidence="2" id="KW-1048">Host nucleus</keyword>
<keyword evidence="5" id="KW-0235">DNA replication</keyword>
<evidence type="ECO:0000256" key="9">
    <source>
        <dbReference type="ARBA" id="ARBA00022759"/>
    </source>
</evidence>
<dbReference type="EMBL" id="LK931483">
    <property type="protein sequence ID" value="CDS63384.1"/>
    <property type="molecule type" value="Genomic_DNA"/>
</dbReference>
<protein>
    <submittedName>
        <fullName evidence="14">Replication associated protein</fullName>
    </submittedName>
</protein>
<dbReference type="Proteomes" id="UP000201501">
    <property type="component" value="Segment"/>
</dbReference>
<dbReference type="GeneID" id="20041354"/>
<dbReference type="GO" id="GO:0006260">
    <property type="term" value="P:DNA replication"/>
    <property type="evidence" value="ECO:0007669"/>
    <property type="project" value="UniProtKB-KW"/>
</dbReference>
<evidence type="ECO:0000256" key="3">
    <source>
        <dbReference type="ARBA" id="ARBA00022679"/>
    </source>
</evidence>
<dbReference type="GO" id="GO:0042025">
    <property type="term" value="C:host cell nucleus"/>
    <property type="evidence" value="ECO:0007669"/>
    <property type="project" value="UniProtKB-SubCell"/>
</dbReference>
<dbReference type="GO" id="GO:0016787">
    <property type="term" value="F:hydrolase activity"/>
    <property type="evidence" value="ECO:0007669"/>
    <property type="project" value="UniProtKB-KW"/>
</dbReference>
<dbReference type="GO" id="GO:0046872">
    <property type="term" value="F:metal ion binding"/>
    <property type="evidence" value="ECO:0007669"/>
    <property type="project" value="UniProtKB-KW"/>
</dbReference>
<evidence type="ECO:0000256" key="7">
    <source>
        <dbReference type="ARBA" id="ARBA00022723"/>
    </source>
</evidence>
<dbReference type="SUPFAM" id="SSF55464">
    <property type="entry name" value="Origin of replication-binding domain, RBD-like"/>
    <property type="match status" value="1"/>
</dbReference>
<evidence type="ECO:0000259" key="13">
    <source>
        <dbReference type="PROSITE" id="PS52020"/>
    </source>
</evidence>
<keyword evidence="4" id="KW-0548">Nucleotidyltransferase</keyword>
<gene>
    <name evidence="14" type="primary">Rep</name>
</gene>